<sequence>MTPFEKDIKDLTPVTIDHAEQTISKGESAVYFIGRGTCPYCRKFATKLANVVADTDAAVYFVNSEQADQLDQLSQFRGQYGIPTVPGFVRVLDGQVTVRCDSGMTEAEIKTFMGA</sequence>
<name>A0ABT9YU98_9STRE</name>
<dbReference type="InterPro" id="IPR046698">
    <property type="entry name" value="PedC-like"/>
</dbReference>
<dbReference type="Pfam" id="PF20207">
    <property type="entry name" value="DUF6568"/>
    <property type="match status" value="1"/>
</dbReference>
<organism evidence="1 2">
    <name type="scientific">Streptococcus moroccensis</name>
    <dbReference type="NCBI Taxonomy" id="1451356"/>
    <lineage>
        <taxon>Bacteria</taxon>
        <taxon>Bacillati</taxon>
        <taxon>Bacillota</taxon>
        <taxon>Bacilli</taxon>
        <taxon>Lactobacillales</taxon>
        <taxon>Streptococcaceae</taxon>
        <taxon>Streptococcus</taxon>
    </lineage>
</organism>
<keyword evidence="2" id="KW-1185">Reference proteome</keyword>
<evidence type="ECO:0000313" key="2">
    <source>
        <dbReference type="Proteomes" id="UP001223079"/>
    </source>
</evidence>
<gene>
    <name evidence="1" type="ORF">J2S23_002135</name>
</gene>
<protein>
    <submittedName>
        <fullName evidence="1">Bacteriocin transport accessory protein</fullName>
    </submittedName>
</protein>
<reference evidence="1 2" key="1">
    <citation type="submission" date="2023-07" db="EMBL/GenBank/DDBJ databases">
        <title>Genomic Encyclopedia of Type Strains, Phase IV (KMG-IV): sequencing the most valuable type-strain genomes for metagenomic binning, comparative biology and taxonomic classification.</title>
        <authorList>
            <person name="Goeker M."/>
        </authorList>
    </citation>
    <scope>NUCLEOTIDE SEQUENCE [LARGE SCALE GENOMIC DNA]</scope>
    <source>
        <strain evidence="1 2">DSM 105143</strain>
    </source>
</reference>
<accession>A0ABT9YU98</accession>
<dbReference type="Proteomes" id="UP001223079">
    <property type="component" value="Unassembled WGS sequence"/>
</dbReference>
<dbReference type="Gene3D" id="3.40.30.10">
    <property type="entry name" value="Glutaredoxin"/>
    <property type="match status" value="1"/>
</dbReference>
<evidence type="ECO:0000313" key="1">
    <source>
        <dbReference type="EMBL" id="MDQ0223558.1"/>
    </source>
</evidence>
<dbReference type="InterPro" id="IPR036249">
    <property type="entry name" value="Thioredoxin-like_sf"/>
</dbReference>
<dbReference type="RefSeq" id="WP_307122699.1">
    <property type="nucleotide sequence ID" value="NZ_JAUSTM010000035.1"/>
</dbReference>
<dbReference type="EMBL" id="JAUSTM010000035">
    <property type="protein sequence ID" value="MDQ0223558.1"/>
    <property type="molecule type" value="Genomic_DNA"/>
</dbReference>
<proteinExistence type="predicted"/>
<dbReference type="CDD" id="cd02947">
    <property type="entry name" value="TRX_family"/>
    <property type="match status" value="1"/>
</dbReference>
<dbReference type="SUPFAM" id="SSF52833">
    <property type="entry name" value="Thioredoxin-like"/>
    <property type="match status" value="1"/>
</dbReference>
<comment type="caution">
    <text evidence="1">The sequence shown here is derived from an EMBL/GenBank/DDBJ whole genome shotgun (WGS) entry which is preliminary data.</text>
</comment>